<dbReference type="EMBL" id="JBEPCV010000040">
    <property type="protein sequence ID" value="MER6908067.1"/>
    <property type="molecule type" value="Genomic_DNA"/>
</dbReference>
<reference evidence="1 2" key="1">
    <citation type="submission" date="2024-06" db="EMBL/GenBank/DDBJ databases">
        <title>The Natural Products Discovery Center: Release of the First 8490 Sequenced Strains for Exploring Actinobacteria Biosynthetic Diversity.</title>
        <authorList>
            <person name="Kalkreuter E."/>
            <person name="Kautsar S.A."/>
            <person name="Yang D."/>
            <person name="Bader C.D."/>
            <person name="Teijaro C.N."/>
            <person name="Fluegel L."/>
            <person name="Davis C.M."/>
            <person name="Simpson J.R."/>
            <person name="Lauterbach L."/>
            <person name="Steele A.D."/>
            <person name="Gui C."/>
            <person name="Meng S."/>
            <person name="Li G."/>
            <person name="Viehrig K."/>
            <person name="Ye F."/>
            <person name="Su P."/>
            <person name="Kiefer A.F."/>
            <person name="Nichols A."/>
            <person name="Cepeda A.J."/>
            <person name="Yan W."/>
            <person name="Fan B."/>
            <person name="Jiang Y."/>
            <person name="Adhikari A."/>
            <person name="Zheng C.-J."/>
            <person name="Schuster L."/>
            <person name="Cowan T.M."/>
            <person name="Smanski M.J."/>
            <person name="Chevrette M.G."/>
            <person name="De Carvalho L.P.S."/>
            <person name="Shen B."/>
        </authorList>
    </citation>
    <scope>NUCLEOTIDE SEQUENCE [LARGE SCALE GENOMIC DNA]</scope>
    <source>
        <strain evidence="1 2">NPDC000632</strain>
    </source>
</reference>
<name>A0ABV1VNJ4_9ACTN</name>
<accession>A0ABV1VNJ4</accession>
<proteinExistence type="predicted"/>
<comment type="caution">
    <text evidence="1">The sequence shown here is derived from an EMBL/GenBank/DDBJ whole genome shotgun (WGS) entry which is preliminary data.</text>
</comment>
<gene>
    <name evidence="1" type="ORF">ABT322_30900</name>
</gene>
<protein>
    <submittedName>
        <fullName evidence="1">Uncharacterized protein</fullName>
    </submittedName>
</protein>
<sequence>MTHELSHVPGRTGARAECATRLAAFLTRPAALHPGTAAWDGLVGEDETLPPAACRPGPDAARAERFARQCRRDDGDPPEYAGLRLPLLSSDRSLSLSIHRVAGRNGPGTGNSVALFFP</sequence>
<evidence type="ECO:0000313" key="1">
    <source>
        <dbReference type="EMBL" id="MER6908067.1"/>
    </source>
</evidence>
<keyword evidence="2" id="KW-1185">Reference proteome</keyword>
<evidence type="ECO:0000313" key="2">
    <source>
        <dbReference type="Proteomes" id="UP001490330"/>
    </source>
</evidence>
<dbReference type="RefSeq" id="WP_350722973.1">
    <property type="nucleotide sequence ID" value="NZ_JBEPCO010000040.1"/>
</dbReference>
<organism evidence="1 2">
    <name type="scientific">Streptomyces flaveolus</name>
    <dbReference type="NCBI Taxonomy" id="67297"/>
    <lineage>
        <taxon>Bacteria</taxon>
        <taxon>Bacillati</taxon>
        <taxon>Actinomycetota</taxon>
        <taxon>Actinomycetes</taxon>
        <taxon>Kitasatosporales</taxon>
        <taxon>Streptomycetaceae</taxon>
        <taxon>Streptomyces</taxon>
    </lineage>
</organism>
<dbReference type="Proteomes" id="UP001490330">
    <property type="component" value="Unassembled WGS sequence"/>
</dbReference>